<dbReference type="InterPro" id="IPR001647">
    <property type="entry name" value="HTH_TetR"/>
</dbReference>
<keyword evidence="2 4" id="KW-0238">DNA-binding</keyword>
<dbReference type="InterPro" id="IPR050049">
    <property type="entry name" value="Dodecin_bact"/>
</dbReference>
<feature type="region of interest" description="Disordered" evidence="5">
    <location>
        <begin position="213"/>
        <end position="239"/>
    </location>
</feature>
<dbReference type="Pfam" id="PF00440">
    <property type="entry name" value="TetR_N"/>
    <property type="match status" value="1"/>
</dbReference>
<keyword evidence="3" id="KW-0804">Transcription</keyword>
<comment type="caution">
    <text evidence="7">The sequence shown here is derived from an EMBL/GenBank/DDBJ whole genome shotgun (WGS) entry which is preliminary data.</text>
</comment>
<keyword evidence="1" id="KW-0805">Transcription regulation</keyword>
<dbReference type="PRINTS" id="PR00455">
    <property type="entry name" value="HTHTETR"/>
</dbReference>
<dbReference type="InterPro" id="IPR036694">
    <property type="entry name" value="Dodecin-like_sf"/>
</dbReference>
<evidence type="ECO:0000256" key="5">
    <source>
        <dbReference type="SAM" id="MobiDB-lite"/>
    </source>
</evidence>
<protein>
    <submittedName>
        <fullName evidence="7">TetR family transcriptional regulator</fullName>
    </submittedName>
</protein>
<dbReference type="NCBIfam" id="NF043052">
    <property type="entry name" value="DodecBact"/>
    <property type="match status" value="1"/>
</dbReference>
<gene>
    <name evidence="7" type="ORF">EV188_102306</name>
</gene>
<dbReference type="EMBL" id="SNYO01000002">
    <property type="protein sequence ID" value="TDQ62651.1"/>
    <property type="molecule type" value="Genomic_DNA"/>
</dbReference>
<dbReference type="SUPFAM" id="SSF89807">
    <property type="entry name" value="Dodecin-like"/>
    <property type="match status" value="1"/>
</dbReference>
<feature type="DNA-binding region" description="H-T-H motif" evidence="4">
    <location>
        <begin position="39"/>
        <end position="58"/>
    </location>
</feature>
<dbReference type="InterPro" id="IPR009923">
    <property type="entry name" value="Dodecin"/>
</dbReference>
<dbReference type="Pfam" id="PF21993">
    <property type="entry name" value="TetR_C_13_2"/>
    <property type="match status" value="1"/>
</dbReference>
<evidence type="ECO:0000256" key="3">
    <source>
        <dbReference type="ARBA" id="ARBA00023163"/>
    </source>
</evidence>
<evidence type="ECO:0000256" key="2">
    <source>
        <dbReference type="ARBA" id="ARBA00023125"/>
    </source>
</evidence>
<dbReference type="Proteomes" id="UP000295705">
    <property type="component" value="Unassembled WGS sequence"/>
</dbReference>
<evidence type="ECO:0000259" key="6">
    <source>
        <dbReference type="PROSITE" id="PS50977"/>
    </source>
</evidence>
<dbReference type="InterPro" id="IPR009057">
    <property type="entry name" value="Homeodomain-like_sf"/>
</dbReference>
<accession>A0A4R6VLA1</accession>
<organism evidence="7 8">
    <name type="scientific">Actinomycetospora succinea</name>
    <dbReference type="NCBI Taxonomy" id="663603"/>
    <lineage>
        <taxon>Bacteria</taxon>
        <taxon>Bacillati</taxon>
        <taxon>Actinomycetota</taxon>
        <taxon>Actinomycetes</taxon>
        <taxon>Pseudonocardiales</taxon>
        <taxon>Pseudonocardiaceae</taxon>
        <taxon>Actinomycetospora</taxon>
    </lineage>
</organism>
<feature type="compositionally biased region" description="Basic and acidic residues" evidence="5">
    <location>
        <begin position="228"/>
        <end position="239"/>
    </location>
</feature>
<dbReference type="Gene3D" id="1.10.357.10">
    <property type="entry name" value="Tetracycline Repressor, domain 2"/>
    <property type="match status" value="1"/>
</dbReference>
<keyword evidence="8" id="KW-1185">Reference proteome</keyword>
<dbReference type="AlphaFoldDB" id="A0A4R6VLA1"/>
<sequence length="312" mass="33688">MTTEQATAVPPTERGRRTREAIVDAAAGLMEARGIGATGVGDVLRVSGTGKSQLYHYFRGKRDLVLAVIDRQLEKVLAAQPALGDPPGDAPGDEVRAWAASIYELHRDGGGPFACPLGVLSGQVDDDPVWREHQAAAFAQWEERIAVLLRRGQRDGGVDPSRDAGEMAVAVLAALQGGLMLARVHRDLHVLATALGAAVDHVRPRAAWGRRRAARHVGVRGRTGTGSTEDRNPSRAKEPRVADNIYRKTEVVGTSAESVDEAIRGAVRRTSETLRQVSWFEVKEIRGHVENGEVGHFQVTLDIGFALEDTKP</sequence>
<dbReference type="InterPro" id="IPR054156">
    <property type="entry name" value="YxaF_TetR_C"/>
</dbReference>
<dbReference type="GO" id="GO:0003677">
    <property type="term" value="F:DNA binding"/>
    <property type="evidence" value="ECO:0007669"/>
    <property type="project" value="UniProtKB-UniRule"/>
</dbReference>
<evidence type="ECO:0000313" key="8">
    <source>
        <dbReference type="Proteomes" id="UP000295705"/>
    </source>
</evidence>
<dbReference type="InterPro" id="IPR036271">
    <property type="entry name" value="Tet_transcr_reg_TetR-rel_C_sf"/>
</dbReference>
<name>A0A4R6VLA1_9PSEU</name>
<reference evidence="7 8" key="1">
    <citation type="submission" date="2019-03" db="EMBL/GenBank/DDBJ databases">
        <title>Genomic Encyclopedia of Type Strains, Phase IV (KMG-IV): sequencing the most valuable type-strain genomes for metagenomic binning, comparative biology and taxonomic classification.</title>
        <authorList>
            <person name="Goeker M."/>
        </authorList>
    </citation>
    <scope>NUCLEOTIDE SEQUENCE [LARGE SCALE GENOMIC DNA]</scope>
    <source>
        <strain evidence="7 8">DSM 45775</strain>
    </source>
</reference>
<dbReference type="PANTHER" id="PTHR47506:SF3">
    <property type="entry name" value="HTH-TYPE TRANSCRIPTIONAL REGULATOR LMRA"/>
    <property type="match status" value="1"/>
</dbReference>
<dbReference type="SUPFAM" id="SSF48498">
    <property type="entry name" value="Tetracyclin repressor-like, C-terminal domain"/>
    <property type="match status" value="1"/>
</dbReference>
<proteinExistence type="predicted"/>
<dbReference type="InterPro" id="IPR025543">
    <property type="entry name" value="Dodecin-like"/>
</dbReference>
<dbReference type="SUPFAM" id="SSF46689">
    <property type="entry name" value="Homeodomain-like"/>
    <property type="match status" value="1"/>
</dbReference>
<evidence type="ECO:0000256" key="1">
    <source>
        <dbReference type="ARBA" id="ARBA00023015"/>
    </source>
</evidence>
<dbReference type="RefSeq" id="WP_133825698.1">
    <property type="nucleotide sequence ID" value="NZ_BAABHR010000007.1"/>
</dbReference>
<dbReference type="PANTHER" id="PTHR47506">
    <property type="entry name" value="TRANSCRIPTIONAL REGULATORY PROTEIN"/>
    <property type="match status" value="1"/>
</dbReference>
<evidence type="ECO:0000256" key="4">
    <source>
        <dbReference type="PROSITE-ProRule" id="PRU00335"/>
    </source>
</evidence>
<dbReference type="Pfam" id="PF07311">
    <property type="entry name" value="Dodecin"/>
    <property type="match status" value="1"/>
</dbReference>
<dbReference type="Gene3D" id="3.30.1660.10">
    <property type="entry name" value="Flavin-binding protein dodecin"/>
    <property type="match status" value="1"/>
</dbReference>
<dbReference type="OrthoDB" id="9805889at2"/>
<feature type="domain" description="HTH tetR-type" evidence="6">
    <location>
        <begin position="16"/>
        <end position="76"/>
    </location>
</feature>
<evidence type="ECO:0000313" key="7">
    <source>
        <dbReference type="EMBL" id="TDQ62651.1"/>
    </source>
</evidence>
<dbReference type="PROSITE" id="PS50977">
    <property type="entry name" value="HTH_TETR_2"/>
    <property type="match status" value="1"/>
</dbReference>